<evidence type="ECO:0000256" key="1">
    <source>
        <dbReference type="SAM" id="Phobius"/>
    </source>
</evidence>
<comment type="caution">
    <text evidence="2">The sequence shown here is derived from an EMBL/GenBank/DDBJ whole genome shotgun (WGS) entry which is preliminary data.</text>
</comment>
<protein>
    <recommendedName>
        <fullName evidence="4">J domain-containing protein</fullName>
    </recommendedName>
</protein>
<dbReference type="EMBL" id="MTAC01000005">
    <property type="protein sequence ID" value="OSI36102.1"/>
    <property type="molecule type" value="Genomic_DNA"/>
</dbReference>
<gene>
    <name evidence="2" type="ORF">BV913_02790</name>
</gene>
<dbReference type="CDD" id="cd06257">
    <property type="entry name" value="DnaJ"/>
    <property type="match status" value="1"/>
</dbReference>
<dbReference type="RefSeq" id="WP_085417946.1">
    <property type="nucleotide sequence ID" value="NZ_CP091509.1"/>
</dbReference>
<feature type="transmembrane region" description="Helical" evidence="1">
    <location>
        <begin position="100"/>
        <end position="118"/>
    </location>
</feature>
<keyword evidence="3" id="KW-1185">Reference proteome</keyword>
<dbReference type="InterPro" id="IPR036869">
    <property type="entry name" value="J_dom_sf"/>
</dbReference>
<keyword evidence="1" id="KW-0472">Membrane</keyword>
<name>A0ABX3WMX7_9NEIS</name>
<accession>A0ABX3WMX7</accession>
<organism evidence="2 3">
    <name type="scientific">Neisseria dumasiana</name>
    <dbReference type="NCBI Taxonomy" id="1931275"/>
    <lineage>
        <taxon>Bacteria</taxon>
        <taxon>Pseudomonadati</taxon>
        <taxon>Pseudomonadota</taxon>
        <taxon>Betaproteobacteria</taxon>
        <taxon>Neisseriales</taxon>
        <taxon>Neisseriaceae</taxon>
        <taxon>Neisseria</taxon>
    </lineage>
</organism>
<evidence type="ECO:0000313" key="3">
    <source>
        <dbReference type="Proteomes" id="UP000193346"/>
    </source>
</evidence>
<sequence length="206" mass="22911">MKNYYEILGVNITANSEEIRKAMQKMAESGRISLSDLQVCKENLLDEEARKAYNKNLFMEQPQLLEKVALEANQKFKDKIQVVEAENIVEPKQQPSQMSWVQIIGGGFLVLFFGMIVFGKSDNKTPKLDEWIAQAACESAVKQLLKAPATAEFGGWGRNRNGDGTYTITGSVDAHNSYGAMLRSSFNCTVRDKGDGNTGTVVNYLK</sequence>
<dbReference type="Proteomes" id="UP000193346">
    <property type="component" value="Unassembled WGS sequence"/>
</dbReference>
<dbReference type="InterPro" id="IPR001623">
    <property type="entry name" value="DnaJ_domain"/>
</dbReference>
<reference evidence="2 3" key="1">
    <citation type="submission" date="2017-01" db="EMBL/GenBank/DDBJ databases">
        <authorList>
            <person name="Wolfgang W.J."/>
            <person name="Cole J."/>
            <person name="Wroblewski D."/>
            <person name="Mcginnis J."/>
            <person name="Musser K.A."/>
        </authorList>
    </citation>
    <scope>NUCLEOTIDE SEQUENCE [LARGE SCALE GENOMIC DNA]</scope>
    <source>
        <strain evidence="2 3">93087</strain>
    </source>
</reference>
<keyword evidence="1" id="KW-1133">Transmembrane helix</keyword>
<proteinExistence type="predicted"/>
<keyword evidence="1" id="KW-0812">Transmembrane</keyword>
<dbReference type="SUPFAM" id="SSF46565">
    <property type="entry name" value="Chaperone J-domain"/>
    <property type="match status" value="1"/>
</dbReference>
<evidence type="ECO:0000313" key="2">
    <source>
        <dbReference type="EMBL" id="OSI36102.1"/>
    </source>
</evidence>
<evidence type="ECO:0008006" key="4">
    <source>
        <dbReference type="Google" id="ProtNLM"/>
    </source>
</evidence>